<dbReference type="SUPFAM" id="SSF48371">
    <property type="entry name" value="ARM repeat"/>
    <property type="match status" value="1"/>
</dbReference>
<reference evidence="1 2" key="1">
    <citation type="submission" date="2018-11" db="EMBL/GenBank/DDBJ databases">
        <title>Complete genome sequence of Paenibacillus baekrokdamisoli strain KCTC 33723.</title>
        <authorList>
            <person name="Kang S.W."/>
            <person name="Lee K.C."/>
            <person name="Kim K.K."/>
            <person name="Kim J.S."/>
            <person name="Kim D.S."/>
            <person name="Ko S.H."/>
            <person name="Yang S.H."/>
            <person name="Lee J.S."/>
        </authorList>
    </citation>
    <scope>NUCLEOTIDE SEQUENCE [LARGE SCALE GENOMIC DNA]</scope>
    <source>
        <strain evidence="1 2">KCTC 33723</strain>
    </source>
</reference>
<evidence type="ECO:0000313" key="1">
    <source>
        <dbReference type="EMBL" id="BBH19989.1"/>
    </source>
</evidence>
<dbReference type="Gene3D" id="1.25.10.10">
    <property type="entry name" value="Leucine-rich Repeat Variant"/>
    <property type="match status" value="1"/>
</dbReference>
<dbReference type="OrthoDB" id="83685at2"/>
<dbReference type="Pfam" id="PF13646">
    <property type="entry name" value="HEAT_2"/>
    <property type="match status" value="1"/>
</dbReference>
<dbReference type="AlphaFoldDB" id="A0A3G9JAG3"/>
<proteinExistence type="predicted"/>
<organism evidence="1 2">
    <name type="scientific">Paenibacillus baekrokdamisoli</name>
    <dbReference type="NCBI Taxonomy" id="1712516"/>
    <lineage>
        <taxon>Bacteria</taxon>
        <taxon>Bacillati</taxon>
        <taxon>Bacillota</taxon>
        <taxon>Bacilli</taxon>
        <taxon>Bacillales</taxon>
        <taxon>Paenibacillaceae</taxon>
        <taxon>Paenibacillus</taxon>
    </lineage>
</organism>
<dbReference type="RefSeq" id="WP_125654725.1">
    <property type="nucleotide sequence ID" value="NZ_AP019308.1"/>
</dbReference>
<gene>
    <name evidence="1" type="ORF">Back11_13340</name>
</gene>
<keyword evidence="2" id="KW-1185">Reference proteome</keyword>
<dbReference type="InterPro" id="IPR011989">
    <property type="entry name" value="ARM-like"/>
</dbReference>
<dbReference type="EMBL" id="AP019308">
    <property type="protein sequence ID" value="BBH19989.1"/>
    <property type="molecule type" value="Genomic_DNA"/>
</dbReference>
<sequence length="607" mass="68524">MSIAILFDLQLEVRRLFIAGSRMAEGDLRLKKILPQLQKLGESAAVFKRVAQAFIDVVEPTDKSEGAAAKLLDLSTLLNSILYTQGTTEVQGDSEEVVGTTIALSTKIPYRKLSPVIEALTSKGQGRMERINQAYEEHLLKDFRVLPAVVAALDDSYAEIADFVSQKVIPEYGEDALPVLLKQYDLNGGRAHGRRLTLVHELLRESGMELYLQAAREGSVEVRMSAIELLGNYPAQESLILEQADDKKKEIRNAAYVGLAKLGTDKAVDRLYRALTTGRDRDNAVAAIQQCEAASLTHKVIDNAEVALEQIVSATEKEEPIKQLLADLECLDEKQQPEVLDFLKKLLSTPGVMIPAAENIQEKAAQLLLWMKLPEAYEFAVGLQEVFNGRFIGYSFQAAYTTLTADEVYERFSKELREPKKKMVKDLLIAAIHQVAPSSYQQLALVRDPVSSDEEYIHKLDPRWVHLFAEIDQEELVWSLAEKPDKKITAYLVRKFQVKPKFRTHRSNAILLVLFRSGYKEAPELLMTMLEKDTANNIYYLDELQRTLLYLLPRSYADRLRVFADGFNYLSVKQQTLEIAEQLAEKPEELVTEKGTGLWGWIKNKMS</sequence>
<dbReference type="Proteomes" id="UP000275368">
    <property type="component" value="Chromosome"/>
</dbReference>
<dbReference type="KEGG" id="pbk:Back11_13340"/>
<evidence type="ECO:0000313" key="2">
    <source>
        <dbReference type="Proteomes" id="UP000275368"/>
    </source>
</evidence>
<dbReference type="InterPro" id="IPR016024">
    <property type="entry name" value="ARM-type_fold"/>
</dbReference>
<protein>
    <submittedName>
        <fullName evidence="1">Uncharacterized protein</fullName>
    </submittedName>
</protein>
<accession>A0A3G9JAG3</accession>
<name>A0A3G9JAG3_9BACL</name>